<dbReference type="Gene3D" id="3.40.50.2000">
    <property type="entry name" value="Glycogen Phosphorylase B"/>
    <property type="match status" value="1"/>
</dbReference>
<protein>
    <submittedName>
        <fullName evidence="1">Uncharacterized protein</fullName>
    </submittedName>
</protein>
<evidence type="ECO:0000313" key="2">
    <source>
        <dbReference type="Proteomes" id="UP000265520"/>
    </source>
</evidence>
<proteinExistence type="predicted"/>
<dbReference type="Proteomes" id="UP000265520">
    <property type="component" value="Unassembled WGS sequence"/>
</dbReference>
<sequence length="21" mass="2138">AAAYGLPMVATKNGGPVDIHR</sequence>
<feature type="non-terminal residue" evidence="1">
    <location>
        <position position="21"/>
    </location>
</feature>
<reference evidence="1 2" key="1">
    <citation type="journal article" date="2018" name="Front. Plant Sci.">
        <title>Red Clover (Trifolium pratense) and Zigzag Clover (T. medium) - A Picture of Genomic Similarities and Differences.</title>
        <authorList>
            <person name="Dluhosova J."/>
            <person name="Istvanek J."/>
            <person name="Nedelnik J."/>
            <person name="Repkova J."/>
        </authorList>
    </citation>
    <scope>NUCLEOTIDE SEQUENCE [LARGE SCALE GENOMIC DNA]</scope>
    <source>
        <strain evidence="2">cv. 10/8</strain>
        <tissue evidence="1">Leaf</tissue>
    </source>
</reference>
<dbReference type="EMBL" id="LXQA010677728">
    <property type="protein sequence ID" value="MCI65543.1"/>
    <property type="molecule type" value="Genomic_DNA"/>
</dbReference>
<accession>A0A392TWL3</accession>
<name>A0A392TWL3_9FABA</name>
<keyword evidence="2" id="KW-1185">Reference proteome</keyword>
<feature type="non-terminal residue" evidence="1">
    <location>
        <position position="1"/>
    </location>
</feature>
<organism evidence="1 2">
    <name type="scientific">Trifolium medium</name>
    <dbReference type="NCBI Taxonomy" id="97028"/>
    <lineage>
        <taxon>Eukaryota</taxon>
        <taxon>Viridiplantae</taxon>
        <taxon>Streptophyta</taxon>
        <taxon>Embryophyta</taxon>
        <taxon>Tracheophyta</taxon>
        <taxon>Spermatophyta</taxon>
        <taxon>Magnoliopsida</taxon>
        <taxon>eudicotyledons</taxon>
        <taxon>Gunneridae</taxon>
        <taxon>Pentapetalae</taxon>
        <taxon>rosids</taxon>
        <taxon>fabids</taxon>
        <taxon>Fabales</taxon>
        <taxon>Fabaceae</taxon>
        <taxon>Papilionoideae</taxon>
        <taxon>50 kb inversion clade</taxon>
        <taxon>NPAAA clade</taxon>
        <taxon>Hologalegina</taxon>
        <taxon>IRL clade</taxon>
        <taxon>Trifolieae</taxon>
        <taxon>Trifolium</taxon>
    </lineage>
</organism>
<dbReference type="AlphaFoldDB" id="A0A392TWL3"/>
<evidence type="ECO:0000313" key="1">
    <source>
        <dbReference type="EMBL" id="MCI65543.1"/>
    </source>
</evidence>
<comment type="caution">
    <text evidence="1">The sequence shown here is derived from an EMBL/GenBank/DDBJ whole genome shotgun (WGS) entry which is preliminary data.</text>
</comment>